<organism evidence="1 2">
    <name type="scientific">Candidatus Blackburnbacteria bacterium RIFCSPLOWO2_01_FULL_40_20</name>
    <dbReference type="NCBI Taxonomy" id="1797519"/>
    <lineage>
        <taxon>Bacteria</taxon>
        <taxon>Candidatus Blackburniibacteriota</taxon>
    </lineage>
</organism>
<reference evidence="1 2" key="1">
    <citation type="journal article" date="2016" name="Nat. Commun.">
        <title>Thousands of microbial genomes shed light on interconnected biogeochemical processes in an aquifer system.</title>
        <authorList>
            <person name="Anantharaman K."/>
            <person name="Brown C.T."/>
            <person name="Hug L.A."/>
            <person name="Sharon I."/>
            <person name="Castelle C.J."/>
            <person name="Probst A.J."/>
            <person name="Thomas B.C."/>
            <person name="Singh A."/>
            <person name="Wilkins M.J."/>
            <person name="Karaoz U."/>
            <person name="Brodie E.L."/>
            <person name="Williams K.H."/>
            <person name="Hubbard S.S."/>
            <person name="Banfield J.F."/>
        </authorList>
    </citation>
    <scope>NUCLEOTIDE SEQUENCE [LARGE SCALE GENOMIC DNA]</scope>
</reference>
<gene>
    <name evidence="1" type="ORF">A3A77_00925</name>
</gene>
<name>A0A1G1VAT5_9BACT</name>
<proteinExistence type="predicted"/>
<evidence type="ECO:0000313" key="1">
    <source>
        <dbReference type="EMBL" id="OGY12519.1"/>
    </source>
</evidence>
<evidence type="ECO:0000313" key="2">
    <source>
        <dbReference type="Proteomes" id="UP000178659"/>
    </source>
</evidence>
<comment type="caution">
    <text evidence="1">The sequence shown here is derived from an EMBL/GenBank/DDBJ whole genome shotgun (WGS) entry which is preliminary data.</text>
</comment>
<sequence>MKKLSSFFEKKQSIKILGEILNQESEPILYQKAKTNKPELKRQLKSVAEKWHQGSVRSAILALESDLQHGLK</sequence>
<dbReference type="EMBL" id="MHCC01000027">
    <property type="protein sequence ID" value="OGY12519.1"/>
    <property type="molecule type" value="Genomic_DNA"/>
</dbReference>
<dbReference type="AlphaFoldDB" id="A0A1G1VAT5"/>
<protein>
    <submittedName>
        <fullName evidence="1">Uncharacterized protein</fullName>
    </submittedName>
</protein>
<dbReference type="Proteomes" id="UP000178659">
    <property type="component" value="Unassembled WGS sequence"/>
</dbReference>
<accession>A0A1G1VAT5</accession>